<sequence length="119" mass="13827">MERPENTISRRMAYAADMPSVLLGLALLAFWLYCLFDVITTPEEDVRNLPKLLWVLIVVLLLDLGGLLWLLLGRPQSEQAVQRQRMSRTGRPRPVMPRGPDDDPDFLRDLDRRLRKEDD</sequence>
<keyword evidence="3 7" id="KW-0812">Transmembrane</keyword>
<protein>
    <recommendedName>
        <fullName evidence="8">Cardiolipin synthase N-terminal domain-containing protein</fullName>
    </recommendedName>
</protein>
<evidence type="ECO:0000256" key="1">
    <source>
        <dbReference type="ARBA" id="ARBA00004651"/>
    </source>
</evidence>
<dbReference type="EMBL" id="BAAAZR010000001">
    <property type="protein sequence ID" value="GAA3792400.1"/>
    <property type="molecule type" value="Genomic_DNA"/>
</dbReference>
<feature type="domain" description="Cardiolipin synthase N-terminal" evidence="8">
    <location>
        <begin position="29"/>
        <end position="74"/>
    </location>
</feature>
<dbReference type="Proteomes" id="UP001500888">
    <property type="component" value="Unassembled WGS sequence"/>
</dbReference>
<evidence type="ECO:0000313" key="9">
    <source>
        <dbReference type="EMBL" id="GAA3792400.1"/>
    </source>
</evidence>
<feature type="transmembrane region" description="Helical" evidence="7">
    <location>
        <begin position="21"/>
        <end position="40"/>
    </location>
</feature>
<evidence type="ECO:0000256" key="2">
    <source>
        <dbReference type="ARBA" id="ARBA00022475"/>
    </source>
</evidence>
<accession>A0ABP7HK41</accession>
<comment type="caution">
    <text evidence="9">The sequence shown here is derived from an EMBL/GenBank/DDBJ whole genome shotgun (WGS) entry which is preliminary data.</text>
</comment>
<keyword evidence="2" id="KW-1003">Cell membrane</keyword>
<feature type="compositionally biased region" description="Basic and acidic residues" evidence="6">
    <location>
        <begin position="99"/>
        <end position="119"/>
    </location>
</feature>
<keyword evidence="10" id="KW-1185">Reference proteome</keyword>
<evidence type="ECO:0000256" key="5">
    <source>
        <dbReference type="ARBA" id="ARBA00023136"/>
    </source>
</evidence>
<gene>
    <name evidence="9" type="ORF">GCM10022226_09590</name>
</gene>
<organism evidence="9 10">
    <name type="scientific">Sphaerisporangium flaviroseum</name>
    <dbReference type="NCBI Taxonomy" id="509199"/>
    <lineage>
        <taxon>Bacteria</taxon>
        <taxon>Bacillati</taxon>
        <taxon>Actinomycetota</taxon>
        <taxon>Actinomycetes</taxon>
        <taxon>Streptosporangiales</taxon>
        <taxon>Streptosporangiaceae</taxon>
        <taxon>Sphaerisporangium</taxon>
    </lineage>
</organism>
<evidence type="ECO:0000256" key="7">
    <source>
        <dbReference type="SAM" id="Phobius"/>
    </source>
</evidence>
<evidence type="ECO:0000256" key="6">
    <source>
        <dbReference type="SAM" id="MobiDB-lite"/>
    </source>
</evidence>
<dbReference type="Pfam" id="PF13396">
    <property type="entry name" value="PLDc_N"/>
    <property type="match status" value="1"/>
</dbReference>
<keyword evidence="4 7" id="KW-1133">Transmembrane helix</keyword>
<feature type="transmembrane region" description="Helical" evidence="7">
    <location>
        <begin position="52"/>
        <end position="72"/>
    </location>
</feature>
<evidence type="ECO:0000256" key="3">
    <source>
        <dbReference type="ARBA" id="ARBA00022692"/>
    </source>
</evidence>
<proteinExistence type="predicted"/>
<reference evidence="10" key="1">
    <citation type="journal article" date="2019" name="Int. J. Syst. Evol. Microbiol.">
        <title>The Global Catalogue of Microorganisms (GCM) 10K type strain sequencing project: providing services to taxonomists for standard genome sequencing and annotation.</title>
        <authorList>
            <consortium name="The Broad Institute Genomics Platform"/>
            <consortium name="The Broad Institute Genome Sequencing Center for Infectious Disease"/>
            <person name="Wu L."/>
            <person name="Ma J."/>
        </authorList>
    </citation>
    <scope>NUCLEOTIDE SEQUENCE [LARGE SCALE GENOMIC DNA]</scope>
    <source>
        <strain evidence="10">JCM 16908</strain>
    </source>
</reference>
<comment type="subcellular location">
    <subcellularLocation>
        <location evidence="1">Cell membrane</location>
        <topology evidence="1">Multi-pass membrane protein</topology>
    </subcellularLocation>
</comment>
<dbReference type="InterPro" id="IPR027379">
    <property type="entry name" value="CLS_N"/>
</dbReference>
<evidence type="ECO:0000259" key="8">
    <source>
        <dbReference type="Pfam" id="PF13396"/>
    </source>
</evidence>
<evidence type="ECO:0000256" key="4">
    <source>
        <dbReference type="ARBA" id="ARBA00022989"/>
    </source>
</evidence>
<feature type="region of interest" description="Disordered" evidence="6">
    <location>
        <begin position="81"/>
        <end position="119"/>
    </location>
</feature>
<keyword evidence="5 7" id="KW-0472">Membrane</keyword>
<name>A0ABP7HK41_9ACTN</name>
<evidence type="ECO:0000313" key="10">
    <source>
        <dbReference type="Proteomes" id="UP001500888"/>
    </source>
</evidence>